<dbReference type="OrthoDB" id="61116at2759"/>
<evidence type="ECO:0008006" key="5">
    <source>
        <dbReference type="Google" id="ProtNLM"/>
    </source>
</evidence>
<dbReference type="FunCoup" id="B4LYG8">
    <property type="interactions" value="11"/>
</dbReference>
<name>B4LYG8_DROVI</name>
<proteinExistence type="inferred from homology"/>
<dbReference type="Pfam" id="PF05063">
    <property type="entry name" value="MT-A70"/>
    <property type="match status" value="1"/>
</dbReference>
<comment type="similarity">
    <text evidence="1">Belongs to the MT-A70-like family.</text>
</comment>
<dbReference type="EMBL" id="CH940650">
    <property type="protein sequence ID" value="EDW66964.2"/>
    <property type="molecule type" value="Genomic_DNA"/>
</dbReference>
<dbReference type="PANTHER" id="PTHR12829:SF4">
    <property type="entry name" value="N(6)-ADENINE-SPECIFIC METHYLTRANSFERASE METTL4"/>
    <property type="match status" value="1"/>
</dbReference>
<reference evidence="3 4" key="1">
    <citation type="journal article" date="2007" name="Nature">
        <title>Evolution of genes and genomes on the Drosophila phylogeny.</title>
        <authorList>
            <consortium name="Drosophila 12 Genomes Consortium"/>
            <person name="Clark A.G."/>
            <person name="Eisen M.B."/>
            <person name="Smith D.R."/>
            <person name="Bergman C.M."/>
            <person name="Oliver B."/>
            <person name="Markow T.A."/>
            <person name="Kaufman T.C."/>
            <person name="Kellis M."/>
            <person name="Gelbart W."/>
            <person name="Iyer V.N."/>
            <person name="Pollard D.A."/>
            <person name="Sackton T.B."/>
            <person name="Larracuente A.M."/>
            <person name="Singh N.D."/>
            <person name="Abad J.P."/>
            <person name="Abt D.N."/>
            <person name="Adryan B."/>
            <person name="Aguade M."/>
            <person name="Akashi H."/>
            <person name="Anderson W.W."/>
            <person name="Aquadro C.F."/>
            <person name="Ardell D.H."/>
            <person name="Arguello R."/>
            <person name="Artieri C.G."/>
            <person name="Barbash D.A."/>
            <person name="Barker D."/>
            <person name="Barsanti P."/>
            <person name="Batterham P."/>
            <person name="Batzoglou S."/>
            <person name="Begun D."/>
            <person name="Bhutkar A."/>
            <person name="Blanco E."/>
            <person name="Bosak S.A."/>
            <person name="Bradley R.K."/>
            <person name="Brand A.D."/>
            <person name="Brent M.R."/>
            <person name="Brooks A.N."/>
            <person name="Brown R.H."/>
            <person name="Butlin R.K."/>
            <person name="Caggese C."/>
            <person name="Calvi B.R."/>
            <person name="Bernardo de Carvalho A."/>
            <person name="Caspi A."/>
            <person name="Castrezana S."/>
            <person name="Celniker S.E."/>
            <person name="Chang J.L."/>
            <person name="Chapple C."/>
            <person name="Chatterji S."/>
            <person name="Chinwalla A."/>
            <person name="Civetta A."/>
            <person name="Clifton S.W."/>
            <person name="Comeron J.M."/>
            <person name="Costello J.C."/>
            <person name="Coyne J.A."/>
            <person name="Daub J."/>
            <person name="David R.G."/>
            <person name="Delcher A.L."/>
            <person name="Delehaunty K."/>
            <person name="Do C.B."/>
            <person name="Ebling H."/>
            <person name="Edwards K."/>
            <person name="Eickbush T."/>
            <person name="Evans J.D."/>
            <person name="Filipski A."/>
            <person name="Findeiss S."/>
            <person name="Freyhult E."/>
            <person name="Fulton L."/>
            <person name="Fulton R."/>
            <person name="Garcia A.C."/>
            <person name="Gardiner A."/>
            <person name="Garfield D.A."/>
            <person name="Garvin B.E."/>
            <person name="Gibson G."/>
            <person name="Gilbert D."/>
            <person name="Gnerre S."/>
            <person name="Godfrey J."/>
            <person name="Good R."/>
            <person name="Gotea V."/>
            <person name="Gravely B."/>
            <person name="Greenberg A.J."/>
            <person name="Griffiths-Jones S."/>
            <person name="Gross S."/>
            <person name="Guigo R."/>
            <person name="Gustafson E.A."/>
            <person name="Haerty W."/>
            <person name="Hahn M.W."/>
            <person name="Halligan D.L."/>
            <person name="Halpern A.L."/>
            <person name="Halter G.M."/>
            <person name="Han M.V."/>
            <person name="Heger A."/>
            <person name="Hillier L."/>
            <person name="Hinrichs A.S."/>
            <person name="Holmes I."/>
            <person name="Hoskins R.A."/>
            <person name="Hubisz M.J."/>
            <person name="Hultmark D."/>
            <person name="Huntley M.A."/>
            <person name="Jaffe D.B."/>
            <person name="Jagadeeshan S."/>
            <person name="Jeck W.R."/>
            <person name="Johnson J."/>
            <person name="Jones C.D."/>
            <person name="Jordan W.C."/>
            <person name="Karpen G.H."/>
            <person name="Kataoka E."/>
            <person name="Keightley P.D."/>
            <person name="Kheradpour P."/>
            <person name="Kirkness E.F."/>
            <person name="Koerich L.B."/>
            <person name="Kristiansen K."/>
            <person name="Kudrna D."/>
            <person name="Kulathinal R.J."/>
            <person name="Kumar S."/>
            <person name="Kwok R."/>
            <person name="Lander E."/>
            <person name="Langley C.H."/>
            <person name="Lapoint R."/>
            <person name="Lazzaro B.P."/>
            <person name="Lee S.J."/>
            <person name="Levesque L."/>
            <person name="Li R."/>
            <person name="Lin C.F."/>
            <person name="Lin M.F."/>
            <person name="Lindblad-Toh K."/>
            <person name="Llopart A."/>
            <person name="Long M."/>
            <person name="Low L."/>
            <person name="Lozovsky E."/>
            <person name="Lu J."/>
            <person name="Luo M."/>
            <person name="Machado C.A."/>
            <person name="Makalowski W."/>
            <person name="Marzo M."/>
            <person name="Matsuda M."/>
            <person name="Matzkin L."/>
            <person name="McAllister B."/>
            <person name="McBride C.S."/>
            <person name="McKernan B."/>
            <person name="McKernan K."/>
            <person name="Mendez-Lago M."/>
            <person name="Minx P."/>
            <person name="Mollenhauer M.U."/>
            <person name="Montooth K."/>
            <person name="Mount S.M."/>
            <person name="Mu X."/>
            <person name="Myers E."/>
            <person name="Negre B."/>
            <person name="Newfeld S."/>
            <person name="Nielsen R."/>
            <person name="Noor M.A."/>
            <person name="O'Grady P."/>
            <person name="Pachter L."/>
            <person name="Papaceit M."/>
            <person name="Parisi M.J."/>
            <person name="Parisi M."/>
            <person name="Parts L."/>
            <person name="Pedersen J.S."/>
            <person name="Pesole G."/>
            <person name="Phillippy A.M."/>
            <person name="Ponting C.P."/>
            <person name="Pop M."/>
            <person name="Porcelli D."/>
            <person name="Powell J.R."/>
            <person name="Prohaska S."/>
            <person name="Pruitt K."/>
            <person name="Puig M."/>
            <person name="Quesneville H."/>
            <person name="Ram K.R."/>
            <person name="Rand D."/>
            <person name="Rasmussen M.D."/>
            <person name="Reed L.K."/>
            <person name="Reenan R."/>
            <person name="Reily A."/>
            <person name="Remington K.A."/>
            <person name="Rieger T.T."/>
            <person name="Ritchie M.G."/>
            <person name="Robin C."/>
            <person name="Rogers Y.H."/>
            <person name="Rohde C."/>
            <person name="Rozas J."/>
            <person name="Rubenfield M.J."/>
            <person name="Ruiz A."/>
            <person name="Russo S."/>
            <person name="Salzberg S.L."/>
            <person name="Sanchez-Gracia A."/>
            <person name="Saranga D.J."/>
            <person name="Sato H."/>
            <person name="Schaeffer S.W."/>
            <person name="Schatz M.C."/>
            <person name="Schlenke T."/>
            <person name="Schwartz R."/>
            <person name="Segarra C."/>
            <person name="Singh R.S."/>
            <person name="Sirot L."/>
            <person name="Sirota M."/>
            <person name="Sisneros N.B."/>
            <person name="Smith C.D."/>
            <person name="Smith T.F."/>
            <person name="Spieth J."/>
            <person name="Stage D.E."/>
            <person name="Stark A."/>
            <person name="Stephan W."/>
            <person name="Strausberg R.L."/>
            <person name="Strempel S."/>
            <person name="Sturgill D."/>
            <person name="Sutton G."/>
            <person name="Sutton G.G."/>
            <person name="Tao W."/>
            <person name="Teichmann S."/>
            <person name="Tobari Y.N."/>
            <person name="Tomimura Y."/>
            <person name="Tsolas J.M."/>
            <person name="Valente V.L."/>
            <person name="Venter E."/>
            <person name="Venter J.C."/>
            <person name="Vicario S."/>
            <person name="Vieira F.G."/>
            <person name="Vilella A.J."/>
            <person name="Villasante A."/>
            <person name="Walenz B."/>
            <person name="Wang J."/>
            <person name="Wasserman M."/>
            <person name="Watts T."/>
            <person name="Wilson D."/>
            <person name="Wilson R.K."/>
            <person name="Wing R.A."/>
            <person name="Wolfner M.F."/>
            <person name="Wong A."/>
            <person name="Wong G.K."/>
            <person name="Wu C.I."/>
            <person name="Wu G."/>
            <person name="Yamamoto D."/>
            <person name="Yang H.P."/>
            <person name="Yang S.P."/>
            <person name="Yorke J.A."/>
            <person name="Yoshida K."/>
            <person name="Zdobnov E."/>
            <person name="Zhang P."/>
            <person name="Zhang Y."/>
            <person name="Zimin A.V."/>
            <person name="Baldwin J."/>
            <person name="Abdouelleil A."/>
            <person name="Abdulkadir J."/>
            <person name="Abebe A."/>
            <person name="Abera B."/>
            <person name="Abreu J."/>
            <person name="Acer S.C."/>
            <person name="Aftuck L."/>
            <person name="Alexander A."/>
            <person name="An P."/>
            <person name="Anderson E."/>
            <person name="Anderson S."/>
            <person name="Arachi H."/>
            <person name="Azer M."/>
            <person name="Bachantsang P."/>
            <person name="Barry A."/>
            <person name="Bayul T."/>
            <person name="Berlin A."/>
            <person name="Bessette D."/>
            <person name="Bloom T."/>
            <person name="Blye J."/>
            <person name="Boguslavskiy L."/>
            <person name="Bonnet C."/>
            <person name="Boukhgalter B."/>
            <person name="Bourzgui I."/>
            <person name="Brown A."/>
            <person name="Cahill P."/>
            <person name="Channer S."/>
            <person name="Cheshatsang Y."/>
            <person name="Chuda L."/>
            <person name="Citroen M."/>
            <person name="Collymore A."/>
            <person name="Cooke P."/>
            <person name="Costello M."/>
            <person name="D'Aco K."/>
            <person name="Daza R."/>
            <person name="De Haan G."/>
            <person name="DeGray S."/>
            <person name="DeMaso C."/>
            <person name="Dhargay N."/>
            <person name="Dooley K."/>
            <person name="Dooley E."/>
            <person name="Doricent M."/>
            <person name="Dorje P."/>
            <person name="Dorjee K."/>
            <person name="Dupes A."/>
            <person name="Elong R."/>
            <person name="Falk J."/>
            <person name="Farina A."/>
            <person name="Faro S."/>
            <person name="Ferguson D."/>
            <person name="Fisher S."/>
            <person name="Foley C.D."/>
            <person name="Franke A."/>
            <person name="Friedrich D."/>
            <person name="Gadbois L."/>
            <person name="Gearin G."/>
            <person name="Gearin C.R."/>
            <person name="Giannoukos G."/>
            <person name="Goode T."/>
            <person name="Graham J."/>
            <person name="Grandbois E."/>
            <person name="Grewal S."/>
            <person name="Gyaltsen K."/>
            <person name="Hafez N."/>
            <person name="Hagos B."/>
            <person name="Hall J."/>
            <person name="Henson C."/>
            <person name="Hollinger A."/>
            <person name="Honan T."/>
            <person name="Huard M.D."/>
            <person name="Hughes L."/>
            <person name="Hurhula B."/>
            <person name="Husby M.E."/>
            <person name="Kamat A."/>
            <person name="Kanga B."/>
            <person name="Kashin S."/>
            <person name="Khazanovich D."/>
            <person name="Kisner P."/>
            <person name="Lance K."/>
            <person name="Lara M."/>
            <person name="Lee W."/>
            <person name="Lennon N."/>
            <person name="Letendre F."/>
            <person name="LeVine R."/>
            <person name="Lipovsky A."/>
            <person name="Liu X."/>
            <person name="Liu J."/>
            <person name="Liu S."/>
            <person name="Lokyitsang T."/>
            <person name="Lokyitsang Y."/>
            <person name="Lubonja R."/>
            <person name="Lui A."/>
            <person name="MacDonald P."/>
            <person name="Magnisalis V."/>
            <person name="Maru K."/>
            <person name="Matthews C."/>
            <person name="McCusker W."/>
            <person name="McDonough S."/>
            <person name="Mehta T."/>
            <person name="Meldrim J."/>
            <person name="Meneus L."/>
            <person name="Mihai O."/>
            <person name="Mihalev A."/>
            <person name="Mihova T."/>
            <person name="Mittelman R."/>
            <person name="Mlenga V."/>
            <person name="Montmayeur A."/>
            <person name="Mulrain L."/>
            <person name="Navidi A."/>
            <person name="Naylor J."/>
            <person name="Negash T."/>
            <person name="Nguyen T."/>
            <person name="Nguyen N."/>
            <person name="Nicol R."/>
            <person name="Norbu C."/>
            <person name="Norbu N."/>
            <person name="Novod N."/>
            <person name="O'Neill B."/>
            <person name="Osman S."/>
            <person name="Markiewicz E."/>
            <person name="Oyono O.L."/>
            <person name="Patti C."/>
            <person name="Phunkhang P."/>
            <person name="Pierre F."/>
            <person name="Priest M."/>
            <person name="Raghuraman S."/>
            <person name="Rege F."/>
            <person name="Reyes R."/>
            <person name="Rise C."/>
            <person name="Rogov P."/>
            <person name="Ross K."/>
            <person name="Ryan E."/>
            <person name="Settipalli S."/>
            <person name="Shea T."/>
            <person name="Sherpa N."/>
            <person name="Shi L."/>
            <person name="Shih D."/>
            <person name="Sparrow T."/>
            <person name="Spaulding J."/>
            <person name="Stalker J."/>
            <person name="Stange-Thomann N."/>
            <person name="Stavropoulos S."/>
            <person name="Stone C."/>
            <person name="Strader C."/>
            <person name="Tesfaye S."/>
            <person name="Thomson T."/>
            <person name="Thoulutsang Y."/>
            <person name="Thoulutsang D."/>
            <person name="Topham K."/>
            <person name="Topping I."/>
            <person name="Tsamla T."/>
            <person name="Vassiliev H."/>
            <person name="Vo A."/>
            <person name="Wangchuk T."/>
            <person name="Wangdi T."/>
            <person name="Weiand M."/>
            <person name="Wilkinson J."/>
            <person name="Wilson A."/>
            <person name="Yadav S."/>
            <person name="Young G."/>
            <person name="Yu Q."/>
            <person name="Zembek L."/>
            <person name="Zhong D."/>
            <person name="Zimmer A."/>
            <person name="Zwirko Z."/>
            <person name="Jaffe D.B."/>
            <person name="Alvarez P."/>
            <person name="Brockman W."/>
            <person name="Butler J."/>
            <person name="Chin C."/>
            <person name="Gnerre S."/>
            <person name="Grabherr M."/>
            <person name="Kleber M."/>
            <person name="Mauceli E."/>
            <person name="MacCallum I."/>
        </authorList>
    </citation>
    <scope>NUCLEOTIDE SEQUENCE [LARGE SCALE GENOMIC DNA]</scope>
    <source>
        <strain evidence="4">Tucson 15010-1051.87</strain>
    </source>
</reference>
<protein>
    <recommendedName>
        <fullName evidence="5">Methyltransferase-like protein 4</fullName>
    </recommendedName>
</protein>
<dbReference type="GO" id="GO:0003676">
    <property type="term" value="F:nucleic acid binding"/>
    <property type="evidence" value="ECO:0007669"/>
    <property type="project" value="InterPro"/>
</dbReference>
<dbReference type="STRING" id="7244.B4LYG8"/>
<dbReference type="eggNOG" id="KOG2356">
    <property type="taxonomic scope" value="Eukaryota"/>
</dbReference>
<feature type="region of interest" description="Disordered" evidence="2">
    <location>
        <begin position="75"/>
        <end position="95"/>
    </location>
</feature>
<evidence type="ECO:0000313" key="4">
    <source>
        <dbReference type="Proteomes" id="UP000008792"/>
    </source>
</evidence>
<dbReference type="InterPro" id="IPR007757">
    <property type="entry name" value="MT-A70-like"/>
</dbReference>
<evidence type="ECO:0000313" key="3">
    <source>
        <dbReference type="EMBL" id="EDW66964.2"/>
    </source>
</evidence>
<dbReference type="PROSITE" id="PS51143">
    <property type="entry name" value="MT_A70"/>
    <property type="match status" value="1"/>
</dbReference>
<dbReference type="PROSITE" id="PS00092">
    <property type="entry name" value="N6_MTASE"/>
    <property type="match status" value="1"/>
</dbReference>
<dbReference type="AlphaFoldDB" id="B4LYG8"/>
<dbReference type="KEGG" id="dvi:6630665"/>
<organism evidence="3 4">
    <name type="scientific">Drosophila virilis</name>
    <name type="common">Fruit fly</name>
    <dbReference type="NCBI Taxonomy" id="7244"/>
    <lineage>
        <taxon>Eukaryota</taxon>
        <taxon>Metazoa</taxon>
        <taxon>Ecdysozoa</taxon>
        <taxon>Arthropoda</taxon>
        <taxon>Hexapoda</taxon>
        <taxon>Insecta</taxon>
        <taxon>Pterygota</taxon>
        <taxon>Neoptera</taxon>
        <taxon>Endopterygota</taxon>
        <taxon>Diptera</taxon>
        <taxon>Brachycera</taxon>
        <taxon>Muscomorpha</taxon>
        <taxon>Ephydroidea</taxon>
        <taxon>Drosophilidae</taxon>
        <taxon>Drosophila</taxon>
    </lineage>
</organism>
<accession>B4LYG8</accession>
<dbReference type="InParanoid" id="B4LYG8"/>
<dbReference type="InterPro" id="IPR002052">
    <property type="entry name" value="DNA_methylase_N6_adenine_CS"/>
</dbReference>
<dbReference type="InterPro" id="IPR029063">
    <property type="entry name" value="SAM-dependent_MTases_sf"/>
</dbReference>
<keyword evidence="4" id="KW-1185">Reference proteome</keyword>
<dbReference type="SUPFAM" id="SSF53335">
    <property type="entry name" value="S-adenosyl-L-methionine-dependent methyltransferases"/>
    <property type="match status" value="1"/>
</dbReference>
<dbReference type="GO" id="GO:0005634">
    <property type="term" value="C:nucleus"/>
    <property type="evidence" value="ECO:0007669"/>
    <property type="project" value="TreeGrafter"/>
</dbReference>
<dbReference type="GO" id="GO:0008168">
    <property type="term" value="F:methyltransferase activity"/>
    <property type="evidence" value="ECO:0007669"/>
    <property type="project" value="InterPro"/>
</dbReference>
<dbReference type="HOGENOM" id="CLU_027091_0_0_1"/>
<dbReference type="PANTHER" id="PTHR12829">
    <property type="entry name" value="N6-ADENOSINE-METHYLTRANSFERASE"/>
    <property type="match status" value="1"/>
</dbReference>
<dbReference type="Proteomes" id="UP000008792">
    <property type="component" value="Unassembled WGS sequence"/>
</dbReference>
<evidence type="ECO:0000256" key="2">
    <source>
        <dbReference type="SAM" id="MobiDB-lite"/>
    </source>
</evidence>
<evidence type="ECO:0000256" key="1">
    <source>
        <dbReference type="PROSITE-ProRule" id="PRU00489"/>
    </source>
</evidence>
<sequence length="360" mass="42218">MHLCINVTLTANIIDNTLSIHRYVKTVNMQKLQLSKQNEKHALLLDHRQLINKAYGSAVPNSETYELKSQLFQFQPKTSQQPPQNQRKRKRKCKLSETAKNAAVDNINEYLELLPEAKVDAVRTLPRYWEDEYGLPQLHGSNTTACFYNHNVDQLRALLPQLRPSYDLIVIDPPWRNKYIRRLKRVKQELGYTMMDNDQLAMLPLGQLTHERTLVAIWCTNSNLHQQALETQLLPRWQLRLLHKLRWYKLNTAHQLISDLNEEDASQKQPYEVLYLACHVQSNGAYATDLTQTELLLSVPSIVHSHKPPLLDWMRQYLQLERDQVEPNCLELFARYLQPQFTSIGLEVLKLMDDRLYDKK</sequence>
<gene>
    <name evidence="3" type="primary">Dvir\GJ23883</name>
    <name evidence="3" type="ORF">Dvir_GJ23883</name>
</gene>
<dbReference type="GO" id="GO:0032259">
    <property type="term" value="P:methylation"/>
    <property type="evidence" value="ECO:0007669"/>
    <property type="project" value="InterPro"/>
</dbReference>